<sequence length="1230" mass="138503">MKKLFLICMALWLCGAAYGQIPKEPVNFQSPNAFQMAKYVDASVNHFTGVPNISVPLYTLQEKNISVPLALNYDASGVRPDEHPGWVGMNFSLSAGGVITRTVNNLPDEFQTWGEVAANNKNGYYFLRARLDPGDWNSLLNTWNQATTLLTAAEATLVESGPLPRGGYDLAPDEFSFSFPGYSGKFYLNQAGQWQVKSDRPLKVVFDNTFLNVPMSTGMLHRLAGKKNFESFSGFTIITEDGTQYKFGGTTDAIEYSIGFTTQHQDHWIANSWYLVKITSPTGEEVDFIYEAPKTLGGDGDNIYEYISQLYVSINFEPIFTVGTCDLRTPTSDDLFSGKLIRPVYLSKIKGKNIELKFSRSTTTELRYDYTKFNYNLNYVFSPWKNNTEGAGDVEYQPYSSYAGLKWKKLDQITVEQNGVTLRTISFQYDNSANERLRLKSVREKGKSTNIEQVYAFDYDESQELPPYLSGKTDHWGFFNGRTSFTGNLFNYSGAANYYADRQPDEQYLYAGILTKITYPTGGYTQFTYEPHYYGKKMTSKRSLAPVAVSNTMAGGLRVKKIVNIDPDRPTEAIEKEYFYVSGYNSQLTASQINALPSSGVLSGQPKYLIALSYTSTSSTYASAQRSSFSSQAFMPNSSNSYGTHVGYTQVIEKNKDNSYTKLTYSNFDNGRLDGDAESVLVNLQLTDLEYLPNNSAKEKRGKLIEQEEMTASNLSVKKTVTDYAALNESTAFVKAMDFKREKKPCGQEGYTWFYVEGISYRLNTYSYLPVKQSTYLYNSLGQNPVKEVREFTYNDERLVIEDKFTDSKGEVILKKIRYTKDMVSLNRDPNGVYDGMTGKNIIGLPIEEVQLKDNKQLSRGLTNYANFHSSFYLPATVQQQKEDTAPLETRVQYDYDKKGNVVSQTLDGHTNTAYVWGYGGIFPIAKINNATYSTIETALGGEAAVSAFLDQLNPTITEVNNFLAPLRTHQSLKSAQVNTYTYRPYIGVRSQRDARGVATYYEYDVFQRLYGIRDHNRDFVRTICYNYANQNVTCTQTRDIDVMPDLEDTGLYECVKSGGLNTGLQARVLKDANPDSPTYGMTQLSSSTTLNTSGCPLPSVIYAKMTYINERTVHEDYDFLEVNHDIKISLFADAACTLPYTTGVNRTLNYKIIKVYIHDFGYEGDWDSTSSETTTNHTITILAGNNSIIIPNVTFYQIESTTSDGVFHEQFTTNYVYELLTGSGYIIAQ</sequence>
<feature type="chain" id="PRO_5019360698" description="RHS repeat protein" evidence="1">
    <location>
        <begin position="20"/>
        <end position="1230"/>
    </location>
</feature>
<evidence type="ECO:0008006" key="4">
    <source>
        <dbReference type="Google" id="ProtNLM"/>
    </source>
</evidence>
<gene>
    <name evidence="2" type="ORF">DPV69_05710</name>
</gene>
<dbReference type="Proteomes" id="UP000284120">
    <property type="component" value="Unassembled WGS sequence"/>
</dbReference>
<organism evidence="2 3">
    <name type="scientific">Pedobacter chitinilyticus</name>
    <dbReference type="NCBI Taxonomy" id="2233776"/>
    <lineage>
        <taxon>Bacteria</taxon>
        <taxon>Pseudomonadati</taxon>
        <taxon>Bacteroidota</taxon>
        <taxon>Sphingobacteriia</taxon>
        <taxon>Sphingobacteriales</taxon>
        <taxon>Sphingobacteriaceae</taxon>
        <taxon>Pedobacter</taxon>
    </lineage>
</organism>
<keyword evidence="3" id="KW-1185">Reference proteome</keyword>
<evidence type="ECO:0000256" key="1">
    <source>
        <dbReference type="SAM" id="SignalP"/>
    </source>
</evidence>
<evidence type="ECO:0000313" key="3">
    <source>
        <dbReference type="Proteomes" id="UP000284120"/>
    </source>
</evidence>
<dbReference type="OrthoDB" id="903892at2"/>
<feature type="signal peptide" evidence="1">
    <location>
        <begin position="1"/>
        <end position="19"/>
    </location>
</feature>
<comment type="caution">
    <text evidence="2">The sequence shown here is derived from an EMBL/GenBank/DDBJ whole genome shotgun (WGS) entry which is preliminary data.</text>
</comment>
<dbReference type="AlphaFoldDB" id="A0A451GD95"/>
<proteinExistence type="predicted"/>
<keyword evidence="1" id="KW-0732">Signal</keyword>
<evidence type="ECO:0000313" key="2">
    <source>
        <dbReference type="EMBL" id="RWU10826.1"/>
    </source>
</evidence>
<reference evidence="2 3" key="1">
    <citation type="submission" date="2018-06" db="EMBL/GenBank/DDBJ databases">
        <title>Pedobacter endophyticus sp. nov., an endophytic bacterium isolated from a leaf of Triticum aestivum.</title>
        <authorList>
            <person name="Zhang L."/>
        </authorList>
    </citation>
    <scope>NUCLEOTIDE SEQUENCE [LARGE SCALE GENOMIC DNA]</scope>
    <source>
        <strain evidence="2 3">CM134L-2</strain>
    </source>
</reference>
<dbReference type="EMBL" id="SAYW01000001">
    <property type="protein sequence ID" value="RWU10826.1"/>
    <property type="molecule type" value="Genomic_DNA"/>
</dbReference>
<dbReference type="RefSeq" id="WP_128353307.1">
    <property type="nucleotide sequence ID" value="NZ_QMHN01000001.1"/>
</dbReference>
<protein>
    <recommendedName>
        <fullName evidence="4">RHS repeat protein</fullName>
    </recommendedName>
</protein>
<accession>A0A451GD95</accession>
<name>A0A451GD95_9SPHI</name>